<reference evidence="1" key="1">
    <citation type="submission" date="2025-08" db="UniProtKB">
        <authorList>
            <consortium name="Ensembl"/>
        </authorList>
    </citation>
    <scope>IDENTIFICATION</scope>
</reference>
<dbReference type="Ensembl" id="ENSVKKT00000006824.1">
    <property type="protein sequence ID" value="ENSVKKP00000006647.1"/>
    <property type="gene ID" value="ENSVKKG00000004819.1"/>
</dbReference>
<name>A0A8D2KTC5_VARKO</name>
<reference evidence="1" key="2">
    <citation type="submission" date="2025-09" db="UniProtKB">
        <authorList>
            <consortium name="Ensembl"/>
        </authorList>
    </citation>
    <scope>IDENTIFICATION</scope>
</reference>
<dbReference type="AlphaFoldDB" id="A0A8D2KTC5"/>
<proteinExistence type="predicted"/>
<protein>
    <submittedName>
        <fullName evidence="1">Uncharacterized protein</fullName>
    </submittedName>
</protein>
<dbReference type="Proteomes" id="UP000694545">
    <property type="component" value="Unplaced"/>
</dbReference>
<evidence type="ECO:0000313" key="2">
    <source>
        <dbReference type="Proteomes" id="UP000694545"/>
    </source>
</evidence>
<organism evidence="1 2">
    <name type="scientific">Varanus komodoensis</name>
    <name type="common">Komodo dragon</name>
    <dbReference type="NCBI Taxonomy" id="61221"/>
    <lineage>
        <taxon>Eukaryota</taxon>
        <taxon>Metazoa</taxon>
        <taxon>Chordata</taxon>
        <taxon>Craniata</taxon>
        <taxon>Vertebrata</taxon>
        <taxon>Euteleostomi</taxon>
        <taxon>Lepidosauria</taxon>
        <taxon>Squamata</taxon>
        <taxon>Bifurcata</taxon>
        <taxon>Unidentata</taxon>
        <taxon>Episquamata</taxon>
        <taxon>Toxicofera</taxon>
        <taxon>Anguimorpha</taxon>
        <taxon>Paleoanguimorpha</taxon>
        <taxon>Varanoidea</taxon>
        <taxon>Varanidae</taxon>
        <taxon>Varanus</taxon>
    </lineage>
</organism>
<keyword evidence="2" id="KW-1185">Reference proteome</keyword>
<sequence>MQYSTGGVWPRSLFCGSWLSTHWSCWEAGHVCAGCQEPRGPSSPGAVASSALLPGETQTPFQTTCFPALCNSSEVAVARRGDKLQELGCASPPSHSRCPGSPSG</sequence>
<evidence type="ECO:0000313" key="1">
    <source>
        <dbReference type="Ensembl" id="ENSVKKP00000006647.1"/>
    </source>
</evidence>
<accession>A0A8D2KTC5</accession>